<dbReference type="NCBIfam" id="TIGR00229">
    <property type="entry name" value="sensory_box"/>
    <property type="match status" value="2"/>
</dbReference>
<evidence type="ECO:0000256" key="1">
    <source>
        <dbReference type="ARBA" id="ARBA00000085"/>
    </source>
</evidence>
<evidence type="ECO:0000256" key="4">
    <source>
        <dbReference type="ARBA" id="ARBA00022679"/>
    </source>
</evidence>
<feature type="domain" description="PAS" evidence="6">
    <location>
        <begin position="45"/>
        <end position="115"/>
    </location>
</feature>
<evidence type="ECO:0000256" key="5">
    <source>
        <dbReference type="ARBA" id="ARBA00022777"/>
    </source>
</evidence>
<dbReference type="InterPro" id="IPR035965">
    <property type="entry name" value="PAS-like_dom_sf"/>
</dbReference>
<sequence length="312" mass="36259">FVNDYDNDGRHYIFEISAYPSRGGISVFVSDITARKQAEETLKQSEERYRTILEEMKDGYFETDLAGNLTFVNDALISLLGYSREEIIGMNYRAFTPEEKVNPLFKAYNRMYKTGEPLRDFSREVIRKDGTHGFAQSSAFPIRNDKGEIIGFRGVRHDITERKKAEEALRQSEERYRTILEEMGDGYFEADLAGNFTFVNDAQARLLGYSKEELIGKNYRAFTPEEKVEPVFQAYNRMYSTGKPLRGFTDEVIRKDGSQGFAETLAFPMRNDKGEIVGFRGIRRDITERKQREEALRQSEEKYRTILEEMED</sequence>
<feature type="domain" description="PAC" evidence="7">
    <location>
        <begin position="119"/>
        <end position="171"/>
    </location>
</feature>
<keyword evidence="3" id="KW-0597">Phosphoprotein</keyword>
<dbReference type="SUPFAM" id="SSF55785">
    <property type="entry name" value="PYP-like sensor domain (PAS domain)"/>
    <property type="match status" value="2"/>
</dbReference>
<dbReference type="AlphaFoldDB" id="X0TYE0"/>
<dbReference type="InterPro" id="IPR000700">
    <property type="entry name" value="PAS-assoc_C"/>
</dbReference>
<comment type="caution">
    <text evidence="8">The sequence shown here is derived from an EMBL/GenBank/DDBJ whole genome shotgun (WGS) entry which is preliminary data.</text>
</comment>
<feature type="domain" description="PAS" evidence="6">
    <location>
        <begin position="172"/>
        <end position="242"/>
    </location>
</feature>
<dbReference type="PROSITE" id="PS50113">
    <property type="entry name" value="PAC"/>
    <property type="match status" value="2"/>
</dbReference>
<accession>X0TYE0</accession>
<dbReference type="Pfam" id="PF00989">
    <property type="entry name" value="PAS"/>
    <property type="match status" value="2"/>
</dbReference>
<keyword evidence="4" id="KW-0808">Transferase</keyword>
<dbReference type="PANTHER" id="PTHR43304">
    <property type="entry name" value="PHYTOCHROME-LIKE PROTEIN CPH1"/>
    <property type="match status" value="1"/>
</dbReference>
<evidence type="ECO:0000256" key="3">
    <source>
        <dbReference type="ARBA" id="ARBA00022553"/>
    </source>
</evidence>
<reference evidence="8" key="1">
    <citation type="journal article" date="2014" name="Front. Microbiol.">
        <title>High frequency of phylogenetically diverse reductive dehalogenase-homologous genes in deep subseafloor sedimentary metagenomes.</title>
        <authorList>
            <person name="Kawai M."/>
            <person name="Futagami T."/>
            <person name="Toyoda A."/>
            <person name="Takaki Y."/>
            <person name="Nishi S."/>
            <person name="Hori S."/>
            <person name="Arai W."/>
            <person name="Tsubouchi T."/>
            <person name="Morono Y."/>
            <person name="Uchiyama I."/>
            <person name="Ito T."/>
            <person name="Fujiyama A."/>
            <person name="Inagaki F."/>
            <person name="Takami H."/>
        </authorList>
    </citation>
    <scope>NUCLEOTIDE SEQUENCE</scope>
    <source>
        <strain evidence="8">Expedition CK06-06</strain>
    </source>
</reference>
<dbReference type="InterPro" id="IPR001610">
    <property type="entry name" value="PAC"/>
</dbReference>
<dbReference type="Gene3D" id="3.30.450.20">
    <property type="entry name" value="PAS domain"/>
    <property type="match status" value="3"/>
</dbReference>
<dbReference type="InterPro" id="IPR000014">
    <property type="entry name" value="PAS"/>
</dbReference>
<dbReference type="GO" id="GO:0004673">
    <property type="term" value="F:protein histidine kinase activity"/>
    <property type="evidence" value="ECO:0007669"/>
    <property type="project" value="UniProtKB-EC"/>
</dbReference>
<protein>
    <recommendedName>
        <fullName evidence="2">histidine kinase</fullName>
        <ecNumber evidence="2">2.7.13.3</ecNumber>
    </recommendedName>
</protein>
<dbReference type="InterPro" id="IPR052162">
    <property type="entry name" value="Sensor_kinase/Photoreceptor"/>
</dbReference>
<dbReference type="CDD" id="cd00130">
    <property type="entry name" value="PAS"/>
    <property type="match status" value="2"/>
</dbReference>
<feature type="non-terminal residue" evidence="8">
    <location>
        <position position="312"/>
    </location>
</feature>
<keyword evidence="5" id="KW-0418">Kinase</keyword>
<dbReference type="EMBL" id="BARS01010312">
    <property type="protein sequence ID" value="GAF92156.1"/>
    <property type="molecule type" value="Genomic_DNA"/>
</dbReference>
<dbReference type="SMART" id="SM00086">
    <property type="entry name" value="PAC"/>
    <property type="match status" value="2"/>
</dbReference>
<comment type="catalytic activity">
    <reaction evidence="1">
        <text>ATP + protein L-histidine = ADP + protein N-phospho-L-histidine.</text>
        <dbReference type="EC" id="2.7.13.3"/>
    </reaction>
</comment>
<dbReference type="InterPro" id="IPR013767">
    <property type="entry name" value="PAS_fold"/>
</dbReference>
<evidence type="ECO:0000313" key="8">
    <source>
        <dbReference type="EMBL" id="GAF92156.1"/>
    </source>
</evidence>
<name>X0TYE0_9ZZZZ</name>
<dbReference type="PROSITE" id="PS50112">
    <property type="entry name" value="PAS"/>
    <property type="match status" value="2"/>
</dbReference>
<evidence type="ECO:0000259" key="6">
    <source>
        <dbReference type="PROSITE" id="PS50112"/>
    </source>
</evidence>
<evidence type="ECO:0000259" key="7">
    <source>
        <dbReference type="PROSITE" id="PS50113"/>
    </source>
</evidence>
<organism evidence="8">
    <name type="scientific">marine sediment metagenome</name>
    <dbReference type="NCBI Taxonomy" id="412755"/>
    <lineage>
        <taxon>unclassified sequences</taxon>
        <taxon>metagenomes</taxon>
        <taxon>ecological metagenomes</taxon>
    </lineage>
</organism>
<feature type="non-terminal residue" evidence="8">
    <location>
        <position position="1"/>
    </location>
</feature>
<dbReference type="SMART" id="SM00091">
    <property type="entry name" value="PAS"/>
    <property type="match status" value="2"/>
</dbReference>
<dbReference type="EC" id="2.7.13.3" evidence="2"/>
<feature type="domain" description="PAC" evidence="7">
    <location>
        <begin position="246"/>
        <end position="298"/>
    </location>
</feature>
<dbReference type="PANTHER" id="PTHR43304:SF1">
    <property type="entry name" value="PAC DOMAIN-CONTAINING PROTEIN"/>
    <property type="match status" value="1"/>
</dbReference>
<evidence type="ECO:0000256" key="2">
    <source>
        <dbReference type="ARBA" id="ARBA00012438"/>
    </source>
</evidence>
<proteinExistence type="predicted"/>
<gene>
    <name evidence="8" type="ORF">S01H1_19155</name>
</gene>